<evidence type="ECO:0000313" key="7">
    <source>
        <dbReference type="Proteomes" id="UP000050509"/>
    </source>
</evidence>
<dbReference type="SUPFAM" id="SSF52833">
    <property type="entry name" value="Thioredoxin-like"/>
    <property type="match status" value="1"/>
</dbReference>
<feature type="disulfide bond" description="Redox-active" evidence="4">
    <location>
        <begin position="72"/>
        <end position="76"/>
    </location>
</feature>
<comment type="similarity">
    <text evidence="1">Belongs to the SCO1/2 family.</text>
</comment>
<keyword evidence="2 3" id="KW-0186">Copper</keyword>
<dbReference type="AlphaFoldDB" id="A0A0N8PS50"/>
<keyword evidence="4" id="KW-1015">Disulfide bond</keyword>
<dbReference type="PATRIC" id="fig|186479.3.peg.10207"/>
<feature type="binding site" evidence="3">
    <location>
        <position position="76"/>
    </location>
    <ligand>
        <name>Cu cation</name>
        <dbReference type="ChEBI" id="CHEBI:23378"/>
    </ligand>
</feature>
<evidence type="ECO:0000256" key="2">
    <source>
        <dbReference type="ARBA" id="ARBA00023008"/>
    </source>
</evidence>
<dbReference type="Pfam" id="PF02630">
    <property type="entry name" value="SCO1-SenC"/>
    <property type="match status" value="1"/>
</dbReference>
<dbReference type="InterPro" id="IPR013766">
    <property type="entry name" value="Thioredoxin_domain"/>
</dbReference>
<feature type="domain" description="Thioredoxin" evidence="5">
    <location>
        <begin position="34"/>
        <end position="198"/>
    </location>
</feature>
<name>A0A0N8PS50_9CHLR</name>
<dbReference type="FunFam" id="3.40.30.10:FF:000013">
    <property type="entry name" value="Blast:Protein SCO1 homolog, mitochondrial"/>
    <property type="match status" value="1"/>
</dbReference>
<dbReference type="PANTHER" id="PTHR12151:SF25">
    <property type="entry name" value="LINALOOL DEHYDRATASE_ISOMERASE DOMAIN-CONTAINING PROTEIN"/>
    <property type="match status" value="1"/>
</dbReference>
<evidence type="ECO:0000256" key="1">
    <source>
        <dbReference type="ARBA" id="ARBA00010996"/>
    </source>
</evidence>
<evidence type="ECO:0000313" key="6">
    <source>
        <dbReference type="EMBL" id="KPV51741.1"/>
    </source>
</evidence>
<dbReference type="PROSITE" id="PS51352">
    <property type="entry name" value="THIOREDOXIN_2"/>
    <property type="match status" value="1"/>
</dbReference>
<reference evidence="6 7" key="1">
    <citation type="submission" date="2015-09" db="EMBL/GenBank/DDBJ databases">
        <title>Draft genome sequence of Kouleothrix aurantiaca JCM 19913.</title>
        <authorList>
            <person name="Hemp J."/>
        </authorList>
    </citation>
    <scope>NUCLEOTIDE SEQUENCE [LARGE SCALE GENOMIC DNA]</scope>
    <source>
        <strain evidence="6 7">COM-B</strain>
    </source>
</reference>
<dbReference type="GO" id="GO:0046872">
    <property type="term" value="F:metal ion binding"/>
    <property type="evidence" value="ECO:0007669"/>
    <property type="project" value="UniProtKB-KW"/>
</dbReference>
<keyword evidence="7" id="KW-1185">Reference proteome</keyword>
<evidence type="ECO:0000259" key="5">
    <source>
        <dbReference type="PROSITE" id="PS51352"/>
    </source>
</evidence>
<sequence length="198" mass="21764">MCSAHSHGIRIILLVACVWLLSACGRPELHGTVLDPAKAAPDFTLTAHTGQPFRLSEQRGKVVILFFGFTNCPDVCPTALADMAAVQNRLGADASQVQVAFVTLDPERDTPGRLAKYMGAFNPSFLGLSGTQAEINPIAKAYGVTFVRRELPNSALKYTIDHSPFMYIIDKQGTWRELLQDGIPITDMANDIRYFIHE</sequence>
<accession>A0A0N8PS50</accession>
<dbReference type="PANTHER" id="PTHR12151">
    <property type="entry name" value="ELECTRON TRANSPORT PROTIN SCO1/SENC FAMILY MEMBER"/>
    <property type="match status" value="1"/>
</dbReference>
<protein>
    <submittedName>
        <fullName evidence="6">Electron transporter SenC</fullName>
    </submittedName>
</protein>
<feature type="binding site" evidence="3">
    <location>
        <position position="72"/>
    </location>
    <ligand>
        <name>Cu cation</name>
        <dbReference type="ChEBI" id="CHEBI:23378"/>
    </ligand>
</feature>
<evidence type="ECO:0000256" key="3">
    <source>
        <dbReference type="PIRSR" id="PIRSR603782-1"/>
    </source>
</evidence>
<dbReference type="InterPro" id="IPR003782">
    <property type="entry name" value="SCO1/SenC"/>
</dbReference>
<dbReference type="Gene3D" id="3.40.30.10">
    <property type="entry name" value="Glutaredoxin"/>
    <property type="match status" value="1"/>
</dbReference>
<comment type="caution">
    <text evidence="6">The sequence shown here is derived from an EMBL/GenBank/DDBJ whole genome shotgun (WGS) entry which is preliminary data.</text>
</comment>
<dbReference type="InterPro" id="IPR036249">
    <property type="entry name" value="Thioredoxin-like_sf"/>
</dbReference>
<organism evidence="6 7">
    <name type="scientific">Kouleothrix aurantiaca</name>
    <dbReference type="NCBI Taxonomy" id="186479"/>
    <lineage>
        <taxon>Bacteria</taxon>
        <taxon>Bacillati</taxon>
        <taxon>Chloroflexota</taxon>
        <taxon>Chloroflexia</taxon>
        <taxon>Chloroflexales</taxon>
        <taxon>Roseiflexineae</taxon>
        <taxon>Roseiflexaceae</taxon>
        <taxon>Kouleothrix</taxon>
    </lineage>
</organism>
<evidence type="ECO:0000256" key="4">
    <source>
        <dbReference type="PIRSR" id="PIRSR603782-2"/>
    </source>
</evidence>
<dbReference type="Proteomes" id="UP000050509">
    <property type="component" value="Unassembled WGS sequence"/>
</dbReference>
<dbReference type="CDD" id="cd02968">
    <property type="entry name" value="SCO"/>
    <property type="match status" value="1"/>
</dbReference>
<feature type="binding site" evidence="3">
    <location>
        <position position="162"/>
    </location>
    <ligand>
        <name>Cu cation</name>
        <dbReference type="ChEBI" id="CHEBI:23378"/>
    </ligand>
</feature>
<proteinExistence type="inferred from homology"/>
<gene>
    <name evidence="6" type="ORF">SE17_19470</name>
</gene>
<keyword evidence="3" id="KW-0479">Metal-binding</keyword>
<dbReference type="EMBL" id="LJCR01000793">
    <property type="protein sequence ID" value="KPV51741.1"/>
    <property type="molecule type" value="Genomic_DNA"/>
</dbReference>